<evidence type="ECO:0000256" key="3">
    <source>
        <dbReference type="ARBA" id="ARBA00022723"/>
    </source>
</evidence>
<dbReference type="InterPro" id="IPR002083">
    <property type="entry name" value="MATH/TRAF_dom"/>
</dbReference>
<dbReference type="AlphaFoldDB" id="T1IS07"/>
<dbReference type="Pfam" id="PF22486">
    <property type="entry name" value="MATH_2"/>
    <property type="match status" value="1"/>
</dbReference>
<dbReference type="SUPFAM" id="SSF49599">
    <property type="entry name" value="TRAF domain-like"/>
    <property type="match status" value="2"/>
</dbReference>
<dbReference type="OMA" id="ERHENDN"/>
<dbReference type="Gene3D" id="2.60.210.10">
    <property type="entry name" value="Apoptosis, Tumor Necrosis Factor Receptor Associated Protein 2, Chain A"/>
    <property type="match status" value="1"/>
</dbReference>
<keyword evidence="6 7" id="KW-0862">Zinc</keyword>
<evidence type="ECO:0000256" key="6">
    <source>
        <dbReference type="ARBA" id="ARBA00022833"/>
    </source>
</evidence>
<dbReference type="Pfam" id="PF02176">
    <property type="entry name" value="zf-TRAF"/>
    <property type="match status" value="1"/>
</dbReference>
<keyword evidence="8" id="KW-0175">Coiled coil</keyword>
<dbReference type="EMBL" id="JH431408">
    <property type="status" value="NOT_ANNOTATED_CDS"/>
    <property type="molecule type" value="Genomic_DNA"/>
</dbReference>
<dbReference type="PANTHER" id="PTHR10131">
    <property type="entry name" value="TNF RECEPTOR ASSOCIATED FACTOR"/>
    <property type="match status" value="1"/>
</dbReference>
<dbReference type="PROSITE" id="PS50144">
    <property type="entry name" value="MATH"/>
    <property type="match status" value="1"/>
</dbReference>
<evidence type="ECO:0008006" key="13">
    <source>
        <dbReference type="Google" id="ProtNLM"/>
    </source>
</evidence>
<dbReference type="Gene3D" id="3.30.40.10">
    <property type="entry name" value="Zinc/RING finger domain, C3HC4 (zinc finger)"/>
    <property type="match status" value="1"/>
</dbReference>
<feature type="domain" description="MATH" evidence="9">
    <location>
        <begin position="308"/>
        <end position="454"/>
    </location>
</feature>
<dbReference type="PROSITE" id="PS50145">
    <property type="entry name" value="ZF_TRAF"/>
    <property type="match status" value="1"/>
</dbReference>
<dbReference type="EnsemblMetazoa" id="SMAR003861-RA">
    <property type="protein sequence ID" value="SMAR003861-PA"/>
    <property type="gene ID" value="SMAR003861"/>
</dbReference>
<proteinExistence type="predicted"/>
<dbReference type="InterPro" id="IPR012227">
    <property type="entry name" value="TNF_rcpt-assoc_TRAF_met"/>
</dbReference>
<evidence type="ECO:0000256" key="1">
    <source>
        <dbReference type="ARBA" id="ARBA00004496"/>
    </source>
</evidence>
<dbReference type="InterPro" id="IPR001293">
    <property type="entry name" value="Znf_TRAF"/>
</dbReference>
<evidence type="ECO:0000313" key="12">
    <source>
        <dbReference type="Proteomes" id="UP000014500"/>
    </source>
</evidence>
<evidence type="ECO:0000259" key="9">
    <source>
        <dbReference type="PROSITE" id="PS50144"/>
    </source>
</evidence>
<name>T1IS07_STRMM</name>
<keyword evidence="4" id="KW-0677">Repeat</keyword>
<dbReference type="STRING" id="126957.T1IS07"/>
<evidence type="ECO:0000256" key="2">
    <source>
        <dbReference type="ARBA" id="ARBA00022490"/>
    </source>
</evidence>
<feature type="domain" description="TRAF-type" evidence="10">
    <location>
        <begin position="80"/>
        <end position="128"/>
    </location>
</feature>
<accession>T1IS07</accession>
<comment type="subcellular location">
    <subcellularLocation>
        <location evidence="1">Cytoplasm</location>
    </subcellularLocation>
</comment>
<keyword evidence="3 7" id="KW-0479">Metal-binding</keyword>
<reference evidence="12" key="1">
    <citation type="submission" date="2011-05" db="EMBL/GenBank/DDBJ databases">
        <authorList>
            <person name="Richards S.R."/>
            <person name="Qu J."/>
            <person name="Jiang H."/>
            <person name="Jhangiani S.N."/>
            <person name="Agravi P."/>
            <person name="Goodspeed R."/>
            <person name="Gross S."/>
            <person name="Mandapat C."/>
            <person name="Jackson L."/>
            <person name="Mathew T."/>
            <person name="Pu L."/>
            <person name="Thornton R."/>
            <person name="Saada N."/>
            <person name="Wilczek-Boney K.B."/>
            <person name="Lee S."/>
            <person name="Kovar C."/>
            <person name="Wu Y."/>
            <person name="Scherer S.E."/>
            <person name="Worley K.C."/>
            <person name="Muzny D.M."/>
            <person name="Gibbs R."/>
        </authorList>
    </citation>
    <scope>NUCLEOTIDE SEQUENCE</scope>
    <source>
        <strain evidence="12">Brora</strain>
    </source>
</reference>
<dbReference type="eggNOG" id="KOG0297">
    <property type="taxonomic scope" value="Eukaryota"/>
</dbReference>
<keyword evidence="2" id="KW-0963">Cytoplasm</keyword>
<feature type="coiled-coil region" evidence="8">
    <location>
        <begin position="193"/>
        <end position="220"/>
    </location>
</feature>
<dbReference type="GO" id="GO:0043122">
    <property type="term" value="P:regulation of canonical NF-kappaB signal transduction"/>
    <property type="evidence" value="ECO:0007669"/>
    <property type="project" value="TreeGrafter"/>
</dbReference>
<keyword evidence="12" id="KW-1185">Reference proteome</keyword>
<keyword evidence="5 7" id="KW-0863">Zinc-finger</keyword>
<dbReference type="PANTHER" id="PTHR10131:SF94">
    <property type="entry name" value="TNF RECEPTOR-ASSOCIATED FACTOR 4"/>
    <property type="match status" value="1"/>
</dbReference>
<evidence type="ECO:0000256" key="5">
    <source>
        <dbReference type="ARBA" id="ARBA00022771"/>
    </source>
</evidence>
<evidence type="ECO:0000256" key="8">
    <source>
        <dbReference type="SAM" id="Coils"/>
    </source>
</evidence>
<organism evidence="11 12">
    <name type="scientific">Strigamia maritima</name>
    <name type="common">European centipede</name>
    <name type="synonym">Geophilus maritimus</name>
    <dbReference type="NCBI Taxonomy" id="126957"/>
    <lineage>
        <taxon>Eukaryota</taxon>
        <taxon>Metazoa</taxon>
        <taxon>Ecdysozoa</taxon>
        <taxon>Arthropoda</taxon>
        <taxon>Myriapoda</taxon>
        <taxon>Chilopoda</taxon>
        <taxon>Pleurostigmophora</taxon>
        <taxon>Geophilomorpha</taxon>
        <taxon>Linotaeniidae</taxon>
        <taxon>Strigamia</taxon>
    </lineage>
</organism>
<evidence type="ECO:0000256" key="7">
    <source>
        <dbReference type="PROSITE-ProRule" id="PRU00207"/>
    </source>
</evidence>
<dbReference type="GO" id="GO:0005737">
    <property type="term" value="C:cytoplasm"/>
    <property type="evidence" value="ECO:0007669"/>
    <property type="project" value="UniProtKB-SubCell"/>
</dbReference>
<dbReference type="Proteomes" id="UP000014500">
    <property type="component" value="Unassembled WGS sequence"/>
</dbReference>
<feature type="zinc finger region" description="TRAF-type" evidence="7">
    <location>
        <begin position="80"/>
        <end position="128"/>
    </location>
</feature>
<evidence type="ECO:0000259" key="10">
    <source>
        <dbReference type="PROSITE" id="PS50145"/>
    </source>
</evidence>
<evidence type="ECO:0000256" key="4">
    <source>
        <dbReference type="ARBA" id="ARBA00022737"/>
    </source>
</evidence>
<evidence type="ECO:0000313" key="11">
    <source>
        <dbReference type="EnsemblMetazoa" id="SMAR003861-PA"/>
    </source>
</evidence>
<dbReference type="GO" id="GO:0007165">
    <property type="term" value="P:signal transduction"/>
    <property type="evidence" value="ECO:0007669"/>
    <property type="project" value="InterPro"/>
</dbReference>
<reference evidence="11" key="2">
    <citation type="submission" date="2015-02" db="UniProtKB">
        <authorList>
            <consortium name="EnsemblMetazoa"/>
        </authorList>
    </citation>
    <scope>IDENTIFICATION</scope>
</reference>
<dbReference type="GO" id="GO:0008270">
    <property type="term" value="F:zinc ion binding"/>
    <property type="evidence" value="ECO:0007669"/>
    <property type="project" value="UniProtKB-KW"/>
</dbReference>
<dbReference type="GO" id="GO:0042981">
    <property type="term" value="P:regulation of apoptotic process"/>
    <property type="evidence" value="ECO:0007669"/>
    <property type="project" value="InterPro"/>
</dbReference>
<dbReference type="PhylomeDB" id="T1IS07"/>
<feature type="coiled-coil region" evidence="8">
    <location>
        <begin position="260"/>
        <end position="297"/>
    </location>
</feature>
<dbReference type="InterPro" id="IPR013083">
    <property type="entry name" value="Znf_RING/FYVE/PHD"/>
</dbReference>
<dbReference type="SMART" id="SM00061">
    <property type="entry name" value="MATH"/>
    <property type="match status" value="1"/>
</dbReference>
<sequence length="459" mass="53451">MDSEILICFKCGLKSLFLKDQLCGIIFCQRCGAKTHISNLTSDNIDTRLRLLEKAVENSNSEKELCGYCNSAVDAETIQSHYDICEMYPINCNFCNRKFIRRTIKIHALECGCNLQKCKFSRIGCQFEGNQFEMERHENDNVHLEFVMNLLLNLQTEANRNNSGNKKSSTDEYHMKKLILNQKIEIYSCKQQIVNLELKFKELQHNYEKQQVDVENYQKTLTTVINANNQLTKAVAEDKKMLSDKIDALSLHQNQFEDNMEKNNNQQTEVRKKLRKLENNCNKLNQTRKKIDDIETDLRDKLSSIHTSGHFIWKVENFTQLQLNAKSGTEEEVYSEPFYTSEFGYKMRLRLEPNGNGEGKGTHLSIFLQVMKGPNDAILKWPIEYSADFSLIDQLNHKNDYSYKIESDLIKLREYYVKPVTEFNIPLGICKFISFGKLKPLHLVDDTIFIKLDLKIISH</sequence>
<dbReference type="PIRSF" id="PIRSF015614">
    <property type="entry name" value="TRAF"/>
    <property type="match status" value="1"/>
</dbReference>
<protein>
    <recommendedName>
        <fullName evidence="13">MATH domain-containing protein</fullName>
    </recommendedName>
</protein>
<dbReference type="InterPro" id="IPR008974">
    <property type="entry name" value="TRAF-like"/>
</dbReference>
<dbReference type="HOGENOM" id="CLU_037167_1_1_1"/>